<accession>X1SBM4</accession>
<dbReference type="AlphaFoldDB" id="X1SBM4"/>
<protein>
    <submittedName>
        <fullName evidence="1">Uncharacterized protein</fullName>
    </submittedName>
</protein>
<name>X1SBM4_9ZZZZ</name>
<feature type="non-terminal residue" evidence="1">
    <location>
        <position position="162"/>
    </location>
</feature>
<organism evidence="1">
    <name type="scientific">marine sediment metagenome</name>
    <dbReference type="NCBI Taxonomy" id="412755"/>
    <lineage>
        <taxon>unclassified sequences</taxon>
        <taxon>metagenomes</taxon>
        <taxon>ecological metagenomes</taxon>
    </lineage>
</organism>
<gene>
    <name evidence="1" type="ORF">S12H4_32419</name>
</gene>
<sequence>MPGNDTGKTILTAAGTATVFALISRLLAAKPVEAAPVEEKWNYLLGCQEAIIRLLGNIDYSLNTLISSVNALVETLGGEVPGPPELVPITHDFISLGATPVPAGESKKLLGYTGRGSIQVLHLVSDSKYISYTFRYDRNVWEINVADLVDNSIEEAHELGAW</sequence>
<evidence type="ECO:0000313" key="1">
    <source>
        <dbReference type="EMBL" id="GAI90383.1"/>
    </source>
</evidence>
<proteinExistence type="predicted"/>
<comment type="caution">
    <text evidence="1">The sequence shown here is derived from an EMBL/GenBank/DDBJ whole genome shotgun (WGS) entry which is preliminary data.</text>
</comment>
<reference evidence="1" key="1">
    <citation type="journal article" date="2014" name="Front. Microbiol.">
        <title>High frequency of phylogenetically diverse reductive dehalogenase-homologous genes in deep subseafloor sedimentary metagenomes.</title>
        <authorList>
            <person name="Kawai M."/>
            <person name="Futagami T."/>
            <person name="Toyoda A."/>
            <person name="Takaki Y."/>
            <person name="Nishi S."/>
            <person name="Hori S."/>
            <person name="Arai W."/>
            <person name="Tsubouchi T."/>
            <person name="Morono Y."/>
            <person name="Uchiyama I."/>
            <person name="Ito T."/>
            <person name="Fujiyama A."/>
            <person name="Inagaki F."/>
            <person name="Takami H."/>
        </authorList>
    </citation>
    <scope>NUCLEOTIDE SEQUENCE</scope>
    <source>
        <strain evidence="1">Expedition CK06-06</strain>
    </source>
</reference>
<dbReference type="EMBL" id="BARW01019016">
    <property type="protein sequence ID" value="GAI90383.1"/>
    <property type="molecule type" value="Genomic_DNA"/>
</dbReference>